<organism evidence="3 4">
    <name type="scientific">Rhizoclosmatium globosum</name>
    <dbReference type="NCBI Taxonomy" id="329046"/>
    <lineage>
        <taxon>Eukaryota</taxon>
        <taxon>Fungi</taxon>
        <taxon>Fungi incertae sedis</taxon>
        <taxon>Chytridiomycota</taxon>
        <taxon>Chytridiomycota incertae sedis</taxon>
        <taxon>Chytridiomycetes</taxon>
        <taxon>Chytridiales</taxon>
        <taxon>Chytriomycetaceae</taxon>
        <taxon>Rhizoclosmatium</taxon>
    </lineage>
</organism>
<proteinExistence type="predicted"/>
<evidence type="ECO:0000313" key="3">
    <source>
        <dbReference type="EMBL" id="ORY33844.1"/>
    </source>
</evidence>
<evidence type="ECO:0000313" key="4">
    <source>
        <dbReference type="Proteomes" id="UP000193642"/>
    </source>
</evidence>
<feature type="coiled-coil region" evidence="1">
    <location>
        <begin position="302"/>
        <end position="329"/>
    </location>
</feature>
<feature type="region of interest" description="Disordered" evidence="2">
    <location>
        <begin position="73"/>
        <end position="150"/>
    </location>
</feature>
<reference evidence="3 4" key="1">
    <citation type="submission" date="2016-07" db="EMBL/GenBank/DDBJ databases">
        <title>Pervasive Adenine N6-methylation of Active Genes in Fungi.</title>
        <authorList>
            <consortium name="DOE Joint Genome Institute"/>
            <person name="Mondo S.J."/>
            <person name="Dannebaum R.O."/>
            <person name="Kuo R.C."/>
            <person name="Labutti K."/>
            <person name="Haridas S."/>
            <person name="Kuo A."/>
            <person name="Salamov A."/>
            <person name="Ahrendt S.R."/>
            <person name="Lipzen A."/>
            <person name="Sullivan W."/>
            <person name="Andreopoulos W.B."/>
            <person name="Clum A."/>
            <person name="Lindquist E."/>
            <person name="Daum C."/>
            <person name="Ramamoorthy G.K."/>
            <person name="Gryganskyi A."/>
            <person name="Culley D."/>
            <person name="Magnuson J.K."/>
            <person name="James T.Y."/>
            <person name="O'Malley M.A."/>
            <person name="Stajich J.E."/>
            <person name="Spatafora J.W."/>
            <person name="Visel A."/>
            <person name="Grigoriev I.V."/>
        </authorList>
    </citation>
    <scope>NUCLEOTIDE SEQUENCE [LARGE SCALE GENOMIC DNA]</scope>
    <source>
        <strain evidence="3 4">JEL800</strain>
    </source>
</reference>
<feature type="compositionally biased region" description="Low complexity" evidence="2">
    <location>
        <begin position="106"/>
        <end position="126"/>
    </location>
</feature>
<keyword evidence="4" id="KW-1185">Reference proteome</keyword>
<dbReference type="EMBL" id="MCGO01000066">
    <property type="protein sequence ID" value="ORY33844.1"/>
    <property type="molecule type" value="Genomic_DNA"/>
</dbReference>
<name>A0A1Y2BGA4_9FUNG</name>
<gene>
    <name evidence="3" type="ORF">BCR33DRAFT_723055</name>
</gene>
<feature type="compositionally biased region" description="Basic residues" evidence="2">
    <location>
        <begin position="7"/>
        <end position="23"/>
    </location>
</feature>
<sequence length="398" mass="43880">MSEPPAHIHHHHHTHQHHHHHHYYFSNNNDSQRPIIDTPSYEPLSTSPRDASFNILPTQETIEHFNRIAEDSLFTPPQTHSNSHFHSHSHSLNNSNDIECHDSGYTPSPHIIASPPPSSAAHPTPTKGQSAVHPPMQEYESVSSTSVGRSPALTAEVSDVGSPLGGQEYFATPVSSCRKRRRRALSPGFDDTCDWNVDDGGSVLGDRDDHDQGFVNNVGGVEKNLCESMNEYVDDEETMAGLPGRTAEDELEDHGLEGKQEERILDDDLFDDYGMDLSEQDDLRLNRVVDSLPASPFLESGSIRMEQEAEDMNDALAKLQAENEALKAQLAFPSIFVGDKNPMAMLRGEAVEAVVELNGAIKSIRSGLEKGFAEVVEGMAALKKVEERLLSLGTMLEV</sequence>
<evidence type="ECO:0000256" key="1">
    <source>
        <dbReference type="SAM" id="Coils"/>
    </source>
</evidence>
<protein>
    <submittedName>
        <fullName evidence="3">Uncharacterized protein</fullName>
    </submittedName>
</protein>
<comment type="caution">
    <text evidence="3">The sequence shown here is derived from an EMBL/GenBank/DDBJ whole genome shotgun (WGS) entry which is preliminary data.</text>
</comment>
<dbReference type="Proteomes" id="UP000193642">
    <property type="component" value="Unassembled WGS sequence"/>
</dbReference>
<evidence type="ECO:0000256" key="2">
    <source>
        <dbReference type="SAM" id="MobiDB-lite"/>
    </source>
</evidence>
<accession>A0A1Y2BGA4</accession>
<dbReference type="OrthoDB" id="2163090at2759"/>
<feature type="region of interest" description="Disordered" evidence="2">
    <location>
        <begin position="1"/>
        <end position="51"/>
    </location>
</feature>
<dbReference type="AlphaFoldDB" id="A0A1Y2BGA4"/>
<keyword evidence="1" id="KW-0175">Coiled coil</keyword>